<comment type="caution">
    <text evidence="15">The sequence shown here is derived from an EMBL/GenBank/DDBJ whole genome shotgun (WGS) entry which is preliminary data.</text>
</comment>
<keyword evidence="4" id="KW-1003">Cell membrane</keyword>
<keyword evidence="13" id="KW-0472">Membrane</keyword>
<evidence type="ECO:0000256" key="9">
    <source>
        <dbReference type="ARBA" id="ARBA00022777"/>
    </source>
</evidence>
<dbReference type="Gene3D" id="3.30.565.10">
    <property type="entry name" value="Histidine kinase-like ATPase, C-terminal domain"/>
    <property type="match status" value="1"/>
</dbReference>
<dbReference type="InterPro" id="IPR050398">
    <property type="entry name" value="HssS/ArlS-like"/>
</dbReference>
<keyword evidence="6" id="KW-0808">Transferase</keyword>
<keyword evidence="7" id="KW-0812">Transmembrane</keyword>
<dbReference type="InterPro" id="IPR005467">
    <property type="entry name" value="His_kinase_dom"/>
</dbReference>
<dbReference type="OrthoDB" id="9792991at2"/>
<keyword evidence="5" id="KW-0597">Phosphoprotein</keyword>
<dbReference type="CDD" id="cd00082">
    <property type="entry name" value="HisKA"/>
    <property type="match status" value="1"/>
</dbReference>
<evidence type="ECO:0000256" key="3">
    <source>
        <dbReference type="ARBA" id="ARBA00012438"/>
    </source>
</evidence>
<evidence type="ECO:0000256" key="12">
    <source>
        <dbReference type="ARBA" id="ARBA00023012"/>
    </source>
</evidence>
<dbReference type="EC" id="2.7.13.3" evidence="3"/>
<keyword evidence="11" id="KW-1133">Transmembrane helix</keyword>
<keyword evidence="16" id="KW-1185">Reference proteome</keyword>
<comment type="subcellular location">
    <subcellularLocation>
        <location evidence="2">Cell membrane</location>
        <topology evidence="2">Multi-pass membrane protein</topology>
    </subcellularLocation>
</comment>
<evidence type="ECO:0000259" key="14">
    <source>
        <dbReference type="PROSITE" id="PS50109"/>
    </source>
</evidence>
<reference evidence="15 16" key="1">
    <citation type="journal article" date="2015" name="Genome Announc.">
        <title>Expanding the biotechnology potential of lactobacilli through comparative genomics of 213 strains and associated genera.</title>
        <authorList>
            <person name="Sun Z."/>
            <person name="Harris H.M."/>
            <person name="McCann A."/>
            <person name="Guo C."/>
            <person name="Argimon S."/>
            <person name="Zhang W."/>
            <person name="Yang X."/>
            <person name="Jeffery I.B."/>
            <person name="Cooney J.C."/>
            <person name="Kagawa T.F."/>
            <person name="Liu W."/>
            <person name="Song Y."/>
            <person name="Salvetti E."/>
            <person name="Wrobel A."/>
            <person name="Rasinkangas P."/>
            <person name="Parkhill J."/>
            <person name="Rea M.C."/>
            <person name="O'Sullivan O."/>
            <person name="Ritari J."/>
            <person name="Douillard F.P."/>
            <person name="Paul Ross R."/>
            <person name="Yang R."/>
            <person name="Briner A.E."/>
            <person name="Felis G.E."/>
            <person name="de Vos W.M."/>
            <person name="Barrangou R."/>
            <person name="Klaenhammer T.R."/>
            <person name="Caufield P.W."/>
            <person name="Cui Y."/>
            <person name="Zhang H."/>
            <person name="O'Toole P.W."/>
        </authorList>
    </citation>
    <scope>NUCLEOTIDE SEQUENCE [LARGE SCALE GENOMIC DNA]</scope>
    <source>
        <strain evidence="15 16">DSM 19909</strain>
    </source>
</reference>
<keyword evidence="8" id="KW-0547">Nucleotide-binding</keyword>
<evidence type="ECO:0000256" key="7">
    <source>
        <dbReference type="ARBA" id="ARBA00022692"/>
    </source>
</evidence>
<dbReference type="RefSeq" id="WP_054699804.1">
    <property type="nucleotide sequence ID" value="NZ_AZEE01000028.1"/>
</dbReference>
<dbReference type="PROSITE" id="PS50109">
    <property type="entry name" value="HIS_KIN"/>
    <property type="match status" value="1"/>
</dbReference>
<dbReference type="InterPro" id="IPR003661">
    <property type="entry name" value="HisK_dim/P_dom"/>
</dbReference>
<dbReference type="InterPro" id="IPR036890">
    <property type="entry name" value="HATPase_C_sf"/>
</dbReference>
<dbReference type="AlphaFoldDB" id="A0A0R1LW30"/>
<organism evidence="15 16">
    <name type="scientific">Secundilactobacillus odoratitofui DSM 19909 = JCM 15043</name>
    <dbReference type="NCBI Taxonomy" id="1423776"/>
    <lineage>
        <taxon>Bacteria</taxon>
        <taxon>Bacillati</taxon>
        <taxon>Bacillota</taxon>
        <taxon>Bacilli</taxon>
        <taxon>Lactobacillales</taxon>
        <taxon>Lactobacillaceae</taxon>
        <taxon>Secundilactobacillus</taxon>
    </lineage>
</organism>
<proteinExistence type="predicted"/>
<dbReference type="PATRIC" id="fig|1423776.4.peg.806"/>
<dbReference type="CDD" id="cd00075">
    <property type="entry name" value="HATPase"/>
    <property type="match status" value="1"/>
</dbReference>
<dbReference type="GO" id="GO:0000155">
    <property type="term" value="F:phosphorelay sensor kinase activity"/>
    <property type="evidence" value="ECO:0007669"/>
    <property type="project" value="InterPro"/>
</dbReference>
<dbReference type="SMART" id="SM00388">
    <property type="entry name" value="HisKA"/>
    <property type="match status" value="1"/>
</dbReference>
<gene>
    <name evidence="15" type="ORF">FD04_GL000799</name>
</gene>
<dbReference type="Pfam" id="PF00512">
    <property type="entry name" value="HisKA"/>
    <property type="match status" value="1"/>
</dbReference>
<keyword evidence="12" id="KW-0902">Two-component regulatory system</keyword>
<dbReference type="InterPro" id="IPR003594">
    <property type="entry name" value="HATPase_dom"/>
</dbReference>
<evidence type="ECO:0000256" key="2">
    <source>
        <dbReference type="ARBA" id="ARBA00004651"/>
    </source>
</evidence>
<protein>
    <recommendedName>
        <fullName evidence="3">histidine kinase</fullName>
        <ecNumber evidence="3">2.7.13.3</ecNumber>
    </recommendedName>
</protein>
<dbReference type="PANTHER" id="PTHR45528">
    <property type="entry name" value="SENSOR HISTIDINE KINASE CPXA"/>
    <property type="match status" value="1"/>
</dbReference>
<evidence type="ECO:0000256" key="6">
    <source>
        <dbReference type="ARBA" id="ARBA00022679"/>
    </source>
</evidence>
<dbReference type="GO" id="GO:0005524">
    <property type="term" value="F:ATP binding"/>
    <property type="evidence" value="ECO:0007669"/>
    <property type="project" value="UniProtKB-KW"/>
</dbReference>
<dbReference type="GO" id="GO:0005886">
    <property type="term" value="C:plasma membrane"/>
    <property type="evidence" value="ECO:0007669"/>
    <property type="project" value="UniProtKB-SubCell"/>
</dbReference>
<dbReference type="Proteomes" id="UP000051160">
    <property type="component" value="Unassembled WGS sequence"/>
</dbReference>
<dbReference type="SUPFAM" id="SSF47384">
    <property type="entry name" value="Homodimeric domain of signal transducing histidine kinase"/>
    <property type="match status" value="1"/>
</dbReference>
<evidence type="ECO:0000256" key="4">
    <source>
        <dbReference type="ARBA" id="ARBA00022475"/>
    </source>
</evidence>
<dbReference type="SMART" id="SM00387">
    <property type="entry name" value="HATPase_c"/>
    <property type="match status" value="1"/>
</dbReference>
<evidence type="ECO:0000256" key="1">
    <source>
        <dbReference type="ARBA" id="ARBA00000085"/>
    </source>
</evidence>
<comment type="catalytic activity">
    <reaction evidence="1">
        <text>ATP + protein L-histidine = ADP + protein N-phospho-L-histidine.</text>
        <dbReference type="EC" id="2.7.13.3"/>
    </reaction>
</comment>
<dbReference type="EMBL" id="AZEE01000028">
    <property type="protein sequence ID" value="KRK97827.1"/>
    <property type="molecule type" value="Genomic_DNA"/>
</dbReference>
<dbReference type="SUPFAM" id="SSF55874">
    <property type="entry name" value="ATPase domain of HSP90 chaperone/DNA topoisomerase II/histidine kinase"/>
    <property type="match status" value="1"/>
</dbReference>
<evidence type="ECO:0000313" key="15">
    <source>
        <dbReference type="EMBL" id="KRK97827.1"/>
    </source>
</evidence>
<feature type="domain" description="Histidine kinase" evidence="14">
    <location>
        <begin position="90"/>
        <end position="300"/>
    </location>
</feature>
<evidence type="ECO:0000256" key="13">
    <source>
        <dbReference type="ARBA" id="ARBA00023136"/>
    </source>
</evidence>
<keyword evidence="9 15" id="KW-0418">Kinase</keyword>
<evidence type="ECO:0000256" key="10">
    <source>
        <dbReference type="ARBA" id="ARBA00022840"/>
    </source>
</evidence>
<evidence type="ECO:0000256" key="11">
    <source>
        <dbReference type="ARBA" id="ARBA00022989"/>
    </source>
</evidence>
<dbReference type="Gene3D" id="1.10.287.130">
    <property type="match status" value="1"/>
</dbReference>
<dbReference type="InterPro" id="IPR008358">
    <property type="entry name" value="Sig_transdc_His_kin/Pase_MprB"/>
</dbReference>
<dbReference type="PANTHER" id="PTHR45528:SF1">
    <property type="entry name" value="SENSOR HISTIDINE KINASE CPXA"/>
    <property type="match status" value="1"/>
</dbReference>
<name>A0A0R1LW30_9LACO</name>
<evidence type="ECO:0000313" key="16">
    <source>
        <dbReference type="Proteomes" id="UP000051160"/>
    </source>
</evidence>
<sequence>MILIIGMLVLIIILVALLIYLVIAQLDLRTITNQLHFINHHTTNQQIRVHSRHHEIVALTQEIDTLLNQHQAVLSQSVKSKNQLDLAIHNISHDLRTPLTVASGYAQLLKTNSSLSDDAHQQVLKLDHNLALLTKHLDLLLLYNRLIENRITITPTPVNVSARLQEACLNVYDALQQRDLALNLDIQPQLTWSLDEEAMTRIFQNILGNILDHASKKATITLKQIDDTLELTAANQLATPIKDANRLIDRFYTEDLSHQKQNAGLGLYIISELTQLQHGTVSVTTHDLEFELKLQFKRTN</sequence>
<accession>A0A0R1LW30</accession>
<dbReference type="STRING" id="1423776.FD04_GL000799"/>
<keyword evidence="10" id="KW-0067">ATP-binding</keyword>
<dbReference type="InterPro" id="IPR036097">
    <property type="entry name" value="HisK_dim/P_sf"/>
</dbReference>
<evidence type="ECO:0000256" key="8">
    <source>
        <dbReference type="ARBA" id="ARBA00022741"/>
    </source>
</evidence>
<dbReference type="PRINTS" id="PR01780">
    <property type="entry name" value="LANTIREGPROT"/>
</dbReference>
<evidence type="ECO:0000256" key="5">
    <source>
        <dbReference type="ARBA" id="ARBA00022553"/>
    </source>
</evidence>
<dbReference type="Pfam" id="PF02518">
    <property type="entry name" value="HATPase_c"/>
    <property type="match status" value="1"/>
</dbReference>